<name>A0A3B0Y9V1_9ZZZZ</name>
<evidence type="ECO:0000256" key="5">
    <source>
        <dbReference type="ARBA" id="ARBA00022989"/>
    </source>
</evidence>
<evidence type="ECO:0000256" key="6">
    <source>
        <dbReference type="ARBA" id="ARBA00023136"/>
    </source>
</evidence>
<evidence type="ECO:0000256" key="4">
    <source>
        <dbReference type="ARBA" id="ARBA00022692"/>
    </source>
</evidence>
<feature type="transmembrane region" description="Helical" evidence="7">
    <location>
        <begin position="132"/>
        <end position="155"/>
    </location>
</feature>
<sequence length="418" mass="44879">MPFAIVAIVLLALVGLPLFAVLGAGSLLYAHNSELDSALLIVELNRLASSPNLTAIPLFTLAGVILSSGGAPQRLIRLFNAMLGWLPGGLSIVAIVACAFFTSFSGASGVTILALGGLLYPILRKVNYPERFSLGLLTTSGSLGLLFPPSLAILLYGVVAGVNIDELFMAGIVPGLVLMLILWIYAAGVGLRFDIPRYDFCWKTLGSAMRTGFGDLMLPVLIIVGIFGGYVTVSEAAACTALYVLLLESVIHRSISLRKQLIPIFGDTAVLVGSILIILGIAMGLTNLMIDAQVPMRLLEWMENSIDTPLKFLLLLNIFLLVVGAMMDIFSATVVVVPLILPIAQRFGIDPVHLGVIFLANLEIGYSTPPVGINLFIASQRFEKPVLTLFRSTLPFLALMLVWLGIVTYVPVLSLWWK</sequence>
<keyword evidence="4 7" id="KW-0812">Transmembrane</keyword>
<keyword evidence="2" id="KW-1003">Cell membrane</keyword>
<feature type="transmembrane region" description="Helical" evidence="7">
    <location>
        <begin position="268"/>
        <end position="290"/>
    </location>
</feature>
<feature type="transmembrane region" description="Helical" evidence="7">
    <location>
        <begin position="54"/>
        <end position="71"/>
    </location>
</feature>
<dbReference type="PANTHER" id="PTHR33362:SF5">
    <property type="entry name" value="C4-DICARBOXYLATE TRAP TRANSPORTER LARGE PERMEASE PROTEIN DCTM"/>
    <property type="match status" value="1"/>
</dbReference>
<feature type="transmembrane region" description="Helical" evidence="7">
    <location>
        <begin position="92"/>
        <end position="120"/>
    </location>
</feature>
<feature type="transmembrane region" description="Helical" evidence="7">
    <location>
        <begin position="352"/>
        <end position="377"/>
    </location>
</feature>
<proteinExistence type="predicted"/>
<gene>
    <name evidence="9" type="ORF">MNBD_GAMMA15-1006</name>
</gene>
<reference evidence="9" key="1">
    <citation type="submission" date="2018-06" db="EMBL/GenBank/DDBJ databases">
        <authorList>
            <person name="Zhirakovskaya E."/>
        </authorList>
    </citation>
    <scope>NUCLEOTIDE SEQUENCE</scope>
</reference>
<dbReference type="InterPro" id="IPR004681">
    <property type="entry name" value="TRAP_DctM"/>
</dbReference>
<dbReference type="NCBIfam" id="TIGR00786">
    <property type="entry name" value="dctM"/>
    <property type="match status" value="1"/>
</dbReference>
<dbReference type="AlphaFoldDB" id="A0A3B0Y9V1"/>
<dbReference type="GO" id="GO:0005886">
    <property type="term" value="C:plasma membrane"/>
    <property type="evidence" value="ECO:0007669"/>
    <property type="project" value="UniProtKB-SubCell"/>
</dbReference>
<keyword evidence="6 7" id="KW-0472">Membrane</keyword>
<feature type="domain" description="TRAP C4-dicarboxylate transport system permease DctM subunit" evidence="8">
    <location>
        <begin position="6"/>
        <end position="412"/>
    </location>
</feature>
<evidence type="ECO:0000313" key="9">
    <source>
        <dbReference type="EMBL" id="VAW77578.1"/>
    </source>
</evidence>
<dbReference type="GO" id="GO:0022857">
    <property type="term" value="F:transmembrane transporter activity"/>
    <property type="evidence" value="ECO:0007669"/>
    <property type="project" value="TreeGrafter"/>
</dbReference>
<dbReference type="PANTHER" id="PTHR33362">
    <property type="entry name" value="SIALIC ACID TRAP TRANSPORTER PERMEASE PROTEIN SIAT-RELATED"/>
    <property type="match status" value="1"/>
</dbReference>
<feature type="transmembrane region" description="Helical" evidence="7">
    <location>
        <begin position="310"/>
        <end position="340"/>
    </location>
</feature>
<comment type="subcellular location">
    <subcellularLocation>
        <location evidence="1">Cell inner membrane</location>
        <topology evidence="1">Multi-pass membrane protein</topology>
    </subcellularLocation>
</comment>
<evidence type="ECO:0000256" key="3">
    <source>
        <dbReference type="ARBA" id="ARBA00022519"/>
    </source>
</evidence>
<feature type="transmembrane region" description="Helical" evidence="7">
    <location>
        <begin position="397"/>
        <end position="417"/>
    </location>
</feature>
<accession>A0A3B0Y9V1</accession>
<dbReference type="PIRSF" id="PIRSF006066">
    <property type="entry name" value="HI0050"/>
    <property type="match status" value="1"/>
</dbReference>
<dbReference type="Pfam" id="PF06808">
    <property type="entry name" value="DctM"/>
    <property type="match status" value="1"/>
</dbReference>
<feature type="transmembrane region" description="Helical" evidence="7">
    <location>
        <begin position="216"/>
        <end position="247"/>
    </location>
</feature>
<evidence type="ECO:0000256" key="2">
    <source>
        <dbReference type="ARBA" id="ARBA00022475"/>
    </source>
</evidence>
<feature type="transmembrane region" description="Helical" evidence="7">
    <location>
        <begin position="167"/>
        <end position="186"/>
    </location>
</feature>
<evidence type="ECO:0000256" key="1">
    <source>
        <dbReference type="ARBA" id="ARBA00004429"/>
    </source>
</evidence>
<evidence type="ECO:0000256" key="7">
    <source>
        <dbReference type="SAM" id="Phobius"/>
    </source>
</evidence>
<dbReference type="InterPro" id="IPR010656">
    <property type="entry name" value="DctM"/>
</dbReference>
<keyword evidence="3" id="KW-0997">Cell inner membrane</keyword>
<dbReference type="EMBL" id="UOFN01000079">
    <property type="protein sequence ID" value="VAW77578.1"/>
    <property type="molecule type" value="Genomic_DNA"/>
</dbReference>
<evidence type="ECO:0000259" key="8">
    <source>
        <dbReference type="Pfam" id="PF06808"/>
    </source>
</evidence>
<organism evidence="9">
    <name type="scientific">hydrothermal vent metagenome</name>
    <dbReference type="NCBI Taxonomy" id="652676"/>
    <lineage>
        <taxon>unclassified sequences</taxon>
        <taxon>metagenomes</taxon>
        <taxon>ecological metagenomes</taxon>
    </lineage>
</organism>
<keyword evidence="5 7" id="KW-1133">Transmembrane helix</keyword>
<protein>
    <submittedName>
        <fullName evidence="9">TRAP-type C4-dicarboxylate transport system, large permease component</fullName>
    </submittedName>
</protein>